<feature type="transmembrane region" description="Helical" evidence="1">
    <location>
        <begin position="57"/>
        <end position="78"/>
    </location>
</feature>
<dbReference type="EMBL" id="BART01008849">
    <property type="protein sequence ID" value="GAG58970.1"/>
    <property type="molecule type" value="Genomic_DNA"/>
</dbReference>
<sequence>TYTNVLIEIEGRLGRIETRGEYQDNHLANIDQHLNKLNERTGDCEVATAKNTTRIHIAYWASGTLFSGGGIALILWIIGVL</sequence>
<keyword evidence="1" id="KW-0812">Transmembrane</keyword>
<reference evidence="2" key="1">
    <citation type="journal article" date="2014" name="Front. Microbiol.">
        <title>High frequency of phylogenetically diverse reductive dehalogenase-homologous genes in deep subseafloor sedimentary metagenomes.</title>
        <authorList>
            <person name="Kawai M."/>
            <person name="Futagami T."/>
            <person name="Toyoda A."/>
            <person name="Takaki Y."/>
            <person name="Nishi S."/>
            <person name="Hori S."/>
            <person name="Arai W."/>
            <person name="Tsubouchi T."/>
            <person name="Morono Y."/>
            <person name="Uchiyama I."/>
            <person name="Ito T."/>
            <person name="Fujiyama A."/>
            <person name="Inagaki F."/>
            <person name="Takami H."/>
        </authorList>
    </citation>
    <scope>NUCLEOTIDE SEQUENCE</scope>
    <source>
        <strain evidence="2">Expedition CK06-06</strain>
    </source>
</reference>
<proteinExistence type="predicted"/>
<keyword evidence="1" id="KW-0472">Membrane</keyword>
<evidence type="ECO:0000256" key="1">
    <source>
        <dbReference type="SAM" id="Phobius"/>
    </source>
</evidence>
<comment type="caution">
    <text evidence="2">The sequence shown here is derived from an EMBL/GenBank/DDBJ whole genome shotgun (WGS) entry which is preliminary data.</text>
</comment>
<name>X0YS02_9ZZZZ</name>
<evidence type="ECO:0000313" key="2">
    <source>
        <dbReference type="EMBL" id="GAG58970.1"/>
    </source>
</evidence>
<keyword evidence="1" id="KW-1133">Transmembrane helix</keyword>
<gene>
    <name evidence="2" type="ORF">S01H4_19788</name>
</gene>
<dbReference type="AlphaFoldDB" id="X0YS02"/>
<feature type="non-terminal residue" evidence="2">
    <location>
        <position position="1"/>
    </location>
</feature>
<organism evidence="2">
    <name type="scientific">marine sediment metagenome</name>
    <dbReference type="NCBI Taxonomy" id="412755"/>
    <lineage>
        <taxon>unclassified sequences</taxon>
        <taxon>metagenomes</taxon>
        <taxon>ecological metagenomes</taxon>
    </lineage>
</organism>
<accession>X0YS02</accession>
<protein>
    <submittedName>
        <fullName evidence="2">Uncharacterized protein</fullName>
    </submittedName>
</protein>